<dbReference type="Gene3D" id="3.30.700.10">
    <property type="entry name" value="Glycoprotein, Type 4 Pilin"/>
    <property type="match status" value="1"/>
</dbReference>
<keyword evidence="1" id="KW-0488">Methylation</keyword>
<sequence length="152" mass="16317">MKRGFTMIELIFVIVILGILAAVAIPRLAATRDDAEVTRAAADIATLMNDLGAYYTAQGSWADSNTTGPQFTQASVRAMTNVANVYQVDSNTLEYRTDGNNTQCLTMDFTLDGNITVAESDTNGKVCNEVVGLRNIANLIGTQSFGGTKVKR</sequence>
<dbReference type="SUPFAM" id="SSF54523">
    <property type="entry name" value="Pili subunits"/>
    <property type="match status" value="1"/>
</dbReference>
<dbReference type="Pfam" id="PF07963">
    <property type="entry name" value="N_methyl"/>
    <property type="match status" value="1"/>
</dbReference>
<dbReference type="InterPro" id="IPR012902">
    <property type="entry name" value="N_methyl_site"/>
</dbReference>
<comment type="caution">
    <text evidence="2">The sequence shown here is derived from an EMBL/GenBank/DDBJ whole genome shotgun (WGS) entry which is preliminary data.</text>
</comment>
<accession>A0ABS2WQI5</accession>
<dbReference type="RefSeq" id="WP_205458418.1">
    <property type="nucleotide sequence ID" value="NZ_JAFHKK010000005.1"/>
</dbReference>
<dbReference type="PRINTS" id="PR00813">
    <property type="entry name" value="BCTERIALGSPG"/>
</dbReference>
<reference evidence="2 3" key="2">
    <citation type="submission" date="2021-02" db="EMBL/GenBank/DDBJ databases">
        <title>Sulfurospirillum tamanensis sp. nov.</title>
        <authorList>
            <person name="Frolova A."/>
            <person name="Merkel A."/>
            <person name="Slobodkin A."/>
        </authorList>
    </citation>
    <scope>NUCLEOTIDE SEQUENCE [LARGE SCALE GENOMIC DNA]</scope>
    <source>
        <strain evidence="2 3">T05b</strain>
    </source>
</reference>
<keyword evidence="3" id="KW-1185">Reference proteome</keyword>
<evidence type="ECO:0000313" key="2">
    <source>
        <dbReference type="EMBL" id="MBN2963877.1"/>
    </source>
</evidence>
<dbReference type="InterPro" id="IPR045584">
    <property type="entry name" value="Pilin-like"/>
</dbReference>
<evidence type="ECO:0000256" key="1">
    <source>
        <dbReference type="ARBA" id="ARBA00022481"/>
    </source>
</evidence>
<protein>
    <submittedName>
        <fullName evidence="2">Prepilin-type N-terminal cleavage/methylation domain-containing protein</fullName>
    </submittedName>
</protein>
<dbReference type="EMBL" id="JAFHKK010000005">
    <property type="protein sequence ID" value="MBN2963877.1"/>
    <property type="molecule type" value="Genomic_DNA"/>
</dbReference>
<dbReference type="Proteomes" id="UP000703590">
    <property type="component" value="Unassembled WGS sequence"/>
</dbReference>
<gene>
    <name evidence="2" type="ORF">JWV37_03705</name>
</gene>
<reference evidence="2 3" key="3">
    <citation type="submission" date="2021-02" db="EMBL/GenBank/DDBJ databases">
        <authorList>
            <person name="Merkel A.Y."/>
        </authorList>
    </citation>
    <scope>NUCLEOTIDE SEQUENCE [LARGE SCALE GENOMIC DNA]</scope>
    <source>
        <strain evidence="2 3">T05b</strain>
    </source>
</reference>
<organism evidence="2 3">
    <name type="scientific">Sulfurospirillum tamanense</name>
    <dbReference type="NCBI Taxonomy" id="2813362"/>
    <lineage>
        <taxon>Bacteria</taxon>
        <taxon>Pseudomonadati</taxon>
        <taxon>Campylobacterota</taxon>
        <taxon>Epsilonproteobacteria</taxon>
        <taxon>Campylobacterales</taxon>
        <taxon>Sulfurospirillaceae</taxon>
        <taxon>Sulfurospirillum</taxon>
    </lineage>
</organism>
<dbReference type="PANTHER" id="PTHR30093">
    <property type="entry name" value="GENERAL SECRETION PATHWAY PROTEIN G"/>
    <property type="match status" value="1"/>
</dbReference>
<proteinExistence type="predicted"/>
<evidence type="ECO:0000313" key="3">
    <source>
        <dbReference type="Proteomes" id="UP000703590"/>
    </source>
</evidence>
<dbReference type="NCBIfam" id="TIGR02532">
    <property type="entry name" value="IV_pilin_GFxxxE"/>
    <property type="match status" value="1"/>
</dbReference>
<name>A0ABS2WQI5_9BACT</name>
<dbReference type="InterPro" id="IPR000983">
    <property type="entry name" value="Bac_GSPG_pilin"/>
</dbReference>
<reference evidence="3" key="1">
    <citation type="submission" date="2021-02" db="EMBL/GenBank/DDBJ databases">
        <title>Sulfurospirillum tamanensis sp. nov.</title>
        <authorList>
            <person name="Merkel A.Y."/>
        </authorList>
    </citation>
    <scope>NUCLEOTIDE SEQUENCE [LARGE SCALE GENOMIC DNA]</scope>
    <source>
        <strain evidence="3">T05b</strain>
    </source>
</reference>